<dbReference type="InterPro" id="IPR029472">
    <property type="entry name" value="Copia-like_N"/>
</dbReference>
<reference evidence="2" key="1">
    <citation type="journal article" date="2012" name="Nature">
        <title>The tomato genome sequence provides insights into fleshy fruit evolution.</title>
        <authorList>
            <consortium name="Tomato Genome Consortium"/>
        </authorList>
    </citation>
    <scope>NUCLEOTIDE SEQUENCE [LARGE SCALE GENOMIC DNA]</scope>
    <source>
        <strain evidence="2">cv. Heinz 1706</strain>
    </source>
</reference>
<dbReference type="InterPro" id="IPR043502">
    <property type="entry name" value="DNA/RNA_pol_sf"/>
</dbReference>
<name>A0A3Q7JBE5_SOLLC</name>
<protein>
    <recommendedName>
        <fullName evidence="1">Retrotransposon Copia-like N-terminal domain-containing protein</fullName>
    </recommendedName>
</protein>
<dbReference type="AlphaFoldDB" id="A0A3Q7JBE5"/>
<dbReference type="EnsemblPlants" id="Solyc10g050225.1.1">
    <property type="protein sequence ID" value="Solyc10g050225.1.1"/>
    <property type="gene ID" value="Solyc10g050225.1"/>
</dbReference>
<evidence type="ECO:0000313" key="2">
    <source>
        <dbReference type="EnsemblPlants" id="Solyc10g050225.1.1"/>
    </source>
</evidence>
<dbReference type="Gramene" id="Solyc10g050225.1.1">
    <property type="protein sequence ID" value="Solyc10g050225.1.1"/>
    <property type="gene ID" value="Solyc10g050225.1"/>
</dbReference>
<reference evidence="2" key="2">
    <citation type="submission" date="2019-01" db="UniProtKB">
        <authorList>
            <consortium name="EnsemblPlants"/>
        </authorList>
    </citation>
    <scope>IDENTIFICATION</scope>
    <source>
        <strain evidence="2">cv. Heinz 1706</strain>
    </source>
</reference>
<dbReference type="OMA" id="IEFARND"/>
<dbReference type="PANTHER" id="PTHR37610">
    <property type="entry name" value="CCHC-TYPE DOMAIN-CONTAINING PROTEIN"/>
    <property type="match status" value="1"/>
</dbReference>
<keyword evidence="3" id="KW-1185">Reference proteome</keyword>
<evidence type="ECO:0000259" key="1">
    <source>
        <dbReference type="Pfam" id="PF14244"/>
    </source>
</evidence>
<proteinExistence type="predicted"/>
<organism evidence="2">
    <name type="scientific">Solanum lycopersicum</name>
    <name type="common">Tomato</name>
    <name type="synonym">Lycopersicon esculentum</name>
    <dbReference type="NCBI Taxonomy" id="4081"/>
    <lineage>
        <taxon>Eukaryota</taxon>
        <taxon>Viridiplantae</taxon>
        <taxon>Streptophyta</taxon>
        <taxon>Embryophyta</taxon>
        <taxon>Tracheophyta</taxon>
        <taxon>Spermatophyta</taxon>
        <taxon>Magnoliopsida</taxon>
        <taxon>eudicotyledons</taxon>
        <taxon>Gunneridae</taxon>
        <taxon>Pentapetalae</taxon>
        <taxon>asterids</taxon>
        <taxon>lamiids</taxon>
        <taxon>Solanales</taxon>
        <taxon>Solanaceae</taxon>
        <taxon>Solanoideae</taxon>
        <taxon>Solaneae</taxon>
        <taxon>Solanum</taxon>
        <taxon>Solanum subgen. Lycopersicon</taxon>
    </lineage>
</organism>
<sequence length="583" mass="65595">MAIEEELTGSTAGRVQGDFVNGNSVVIDHNHPLYFSSSDVPGALSVGIQLTGMENYTLWSRAMKITLLGRNKVGFIDGSVLRTDFDGDLKKIWDRCNVIILSWLTCNVSKDLLSGFSYSSSANQVWLDLKERFDKARGQILMMSCLPNVNQAYSLIIQDERQKGIAGSVHEEMESLALYTARHFRSPQPNTGQAFCRRNFHSLFCDFRNMKEHTRVEFNKLNKCDHCNATEHVKADCFQLIGYPEYFKGKKKDQMAWKAHTIMGEKSNRDMSLMGDKITHDQLLHIKNKSSPSRLNQILNKSAHMAGKNSYLKWIIDTGATDHMIHDHNKLHSESKVGSIGRVQLPTGDSTMVSHMGRDSELTPCVVLRSAVTTNVTECTGPFLCTNDEYIGESTTDVGVFSEDPVLPYTKGILKDNFKIKELGDLRYFLGIEFARNDTGILMHQRKYCFELISDMGLSSSRPVGASFEINHKLTTAEFDLQFPSKKNGNDKLLDDPGVYQKLVGRLFYLTMTRPDIAFAVLLLSQFMHSPKTSHMEAAMRVVRYVKHSLGLGILMSSNATNQLTSYCDANWAACPNNRRSIT</sequence>
<dbReference type="SUPFAM" id="SSF56672">
    <property type="entry name" value="DNA/RNA polymerases"/>
    <property type="match status" value="1"/>
</dbReference>
<dbReference type="PANTHER" id="PTHR37610:SF86">
    <property type="entry name" value="RETROTRANSPOSON COPIA-LIKE N-TERMINAL DOMAIN-CONTAINING PROTEIN"/>
    <property type="match status" value="1"/>
</dbReference>
<evidence type="ECO:0000313" key="3">
    <source>
        <dbReference type="Proteomes" id="UP000004994"/>
    </source>
</evidence>
<dbReference type="InParanoid" id="A0A3Q7JBE5"/>
<feature type="domain" description="Retrotransposon Copia-like N-terminal" evidence="1">
    <location>
        <begin position="37"/>
        <end position="80"/>
    </location>
</feature>
<dbReference type="Proteomes" id="UP000004994">
    <property type="component" value="Chromosome 10"/>
</dbReference>
<dbReference type="Pfam" id="PF14244">
    <property type="entry name" value="Retrotran_gag_3"/>
    <property type="match status" value="1"/>
</dbReference>
<dbReference type="STRING" id="4081.A0A3Q7JBE5"/>
<accession>A0A3Q7JBE5</accession>